<sequence length="494" mass="55600">MNASQIAHKFKPCYKPNQLILGYGQIAVVTGWTVRESVAKKLDNSEYAVIGQLYSATRGIDFLVRNLLLNPHVRTLIIINATKEDRNAGSCQCLLDFFQKGYFKGKSDTGKDCWVVNSEITGYIDIEVSETALDKLRNSLNVEMQSSIAEAVERVHALAKIEYDSWGEAIEFPKIEQESTILPGALYGHRIEGKTIAETWVKILHRIRTTGTIRPTGYDGKWQELIDLMAVVTDEPLNFYFPEPNYLPVDAEFISNYLPQVIEDAPYQEGVKYTYGQRLRSWFGRDQIEQCIGKLIGEIDAASAVMSLWDVKDHEKGGSPCLNHIWVRVVENEISLTAVLRSNDMFAAWVANAMGLRALQRHIRDEIASRSNYDLKIGALITISQSAHIYDDTWGSVDRMIANQYANICSQQTYDDACGNFLIEICDRQILVTQTTSGSGAVVKQYSGKDPLRLIRDICASSPAIRPDHIGYLGIELQKAYECIKSGKNYNQDR</sequence>
<dbReference type="AlphaFoldDB" id="A0A926Z7S3"/>
<dbReference type="Gene3D" id="3.30.572.10">
    <property type="entry name" value="Thymidylate synthase/dCMP hydroxymethylase domain"/>
    <property type="match status" value="1"/>
</dbReference>
<keyword evidence="5" id="KW-1185">Reference proteome</keyword>
<reference evidence="4" key="1">
    <citation type="journal article" date="2015" name="ISME J.">
        <title>Draft Genome Sequence of Streptomyces incarnatus NRRL8089, which Produces the Nucleoside Antibiotic Sinefungin.</title>
        <authorList>
            <person name="Oshima K."/>
            <person name="Hattori M."/>
            <person name="Shimizu H."/>
            <person name="Fukuda K."/>
            <person name="Nemoto M."/>
            <person name="Inagaki K."/>
            <person name="Tamura T."/>
        </authorList>
    </citation>
    <scope>NUCLEOTIDE SEQUENCE</scope>
    <source>
        <strain evidence="4">FACHB-1277</strain>
    </source>
</reference>
<organism evidence="4 5">
    <name type="scientific">Pseudanabaena cinerea FACHB-1277</name>
    <dbReference type="NCBI Taxonomy" id="2949581"/>
    <lineage>
        <taxon>Bacteria</taxon>
        <taxon>Bacillati</taxon>
        <taxon>Cyanobacteriota</taxon>
        <taxon>Cyanophyceae</taxon>
        <taxon>Pseudanabaenales</taxon>
        <taxon>Pseudanabaenaceae</taxon>
        <taxon>Pseudanabaena</taxon>
        <taxon>Pseudanabaena cinerea</taxon>
    </lineage>
</organism>
<evidence type="ECO:0000259" key="2">
    <source>
        <dbReference type="Pfam" id="PF00303"/>
    </source>
</evidence>
<comment type="caution">
    <text evidence="4">The sequence shown here is derived from an EMBL/GenBank/DDBJ whole genome shotgun (WGS) entry which is preliminary data.</text>
</comment>
<dbReference type="InterPro" id="IPR023451">
    <property type="entry name" value="Thymidate_synth/dCMP_Mease_dom"/>
</dbReference>
<evidence type="ECO:0000259" key="3">
    <source>
        <dbReference type="Pfam" id="PF14251"/>
    </source>
</evidence>
<evidence type="ECO:0000313" key="5">
    <source>
        <dbReference type="Proteomes" id="UP000631421"/>
    </source>
</evidence>
<dbReference type="Proteomes" id="UP000631421">
    <property type="component" value="Unassembled WGS sequence"/>
</dbReference>
<protein>
    <submittedName>
        <fullName evidence="4">Thymidylate synthase</fullName>
    </submittedName>
</protein>
<dbReference type="Pfam" id="PF14251">
    <property type="entry name" value="PterinBD-DUF4346"/>
    <property type="match status" value="1"/>
</dbReference>
<dbReference type="SUPFAM" id="SSF55831">
    <property type="entry name" value="Thymidylate synthase/dCMP hydroxymethylase"/>
    <property type="match status" value="1"/>
</dbReference>
<dbReference type="InterPro" id="IPR036926">
    <property type="entry name" value="Thymidate_synth/dCMP_Mease_sf"/>
</dbReference>
<dbReference type="EMBL" id="JACJPY010000081">
    <property type="protein sequence ID" value="MBD2152105.1"/>
    <property type="molecule type" value="Genomic_DNA"/>
</dbReference>
<evidence type="ECO:0000313" key="4">
    <source>
        <dbReference type="EMBL" id="MBD2152105.1"/>
    </source>
</evidence>
<keyword evidence="1" id="KW-0808">Transferase</keyword>
<proteinExistence type="predicted"/>
<gene>
    <name evidence="4" type="ORF">H6F44_18545</name>
</gene>
<reference evidence="4" key="2">
    <citation type="submission" date="2020-08" db="EMBL/GenBank/DDBJ databases">
        <authorList>
            <person name="Chen M."/>
            <person name="Teng W."/>
            <person name="Zhao L."/>
            <person name="Hu C."/>
            <person name="Zhou Y."/>
            <person name="Han B."/>
            <person name="Song L."/>
            <person name="Shu W."/>
        </authorList>
    </citation>
    <scope>NUCLEOTIDE SEQUENCE</scope>
    <source>
        <strain evidence="4">FACHB-1277</strain>
    </source>
</reference>
<feature type="domain" description="Thymidylate synthase/dCMP hydroxymethylase" evidence="2">
    <location>
        <begin position="272"/>
        <end position="405"/>
    </location>
</feature>
<dbReference type="InterPro" id="IPR025595">
    <property type="entry name" value="PterinBD-DUF4346"/>
</dbReference>
<feature type="domain" description="DUF4346" evidence="3">
    <location>
        <begin position="416"/>
        <end position="493"/>
    </location>
</feature>
<dbReference type="GO" id="GO:0016740">
    <property type="term" value="F:transferase activity"/>
    <property type="evidence" value="ECO:0007669"/>
    <property type="project" value="UniProtKB-KW"/>
</dbReference>
<dbReference type="Pfam" id="PF00303">
    <property type="entry name" value="Thymidylat_synt"/>
    <property type="match status" value="1"/>
</dbReference>
<name>A0A926Z7S3_9CYAN</name>
<accession>A0A926Z7S3</accession>
<evidence type="ECO:0000256" key="1">
    <source>
        <dbReference type="ARBA" id="ARBA00022679"/>
    </source>
</evidence>